<protein>
    <submittedName>
        <fullName evidence="1">Uncharacterized protein</fullName>
    </submittedName>
</protein>
<reference evidence="1 2" key="1">
    <citation type="journal article" date="2016" name="Nat. Commun.">
        <title>Thousands of microbial genomes shed light on interconnected biogeochemical processes in an aquifer system.</title>
        <authorList>
            <person name="Anantharaman K."/>
            <person name="Brown C.T."/>
            <person name="Hug L.A."/>
            <person name="Sharon I."/>
            <person name="Castelle C.J."/>
            <person name="Probst A.J."/>
            <person name="Thomas B.C."/>
            <person name="Singh A."/>
            <person name="Wilkins M.J."/>
            <person name="Karaoz U."/>
            <person name="Brodie E.L."/>
            <person name="Williams K.H."/>
            <person name="Hubbard S.S."/>
            <person name="Banfield J.F."/>
        </authorList>
    </citation>
    <scope>NUCLEOTIDE SEQUENCE [LARGE SCALE GENOMIC DNA]</scope>
</reference>
<gene>
    <name evidence="1" type="ORF">A2310_05550</name>
</gene>
<name>A0A1F4SU81_UNCSA</name>
<sequence length="233" mass="25812">MTTNAVNLRAQKSPIANRPFYMKHLANRLFLPATAISLLGCGEVEIDETPTPMQTPKPEITPITLNCGENTDCYVEKKYEDQGTCFVNTDKKSNTTTIECSDMMEYNYTFLIFAPYSPLQVKDQATIYIAPNIEAGLDINLSGTNLRSWQTIVSFKSAAAAYAIEIGEEVQAPGGFNSSCNFLTFEDDASFEESHAITIQAASQPLFISYIAVEFMSPSDIFIVKFAPITIEY</sequence>
<dbReference type="AlphaFoldDB" id="A0A1F4SU81"/>
<organism evidence="1 2">
    <name type="scientific">candidate division WOR-1 bacterium RIFOXYB2_FULL_37_13</name>
    <dbReference type="NCBI Taxonomy" id="1802579"/>
    <lineage>
        <taxon>Bacteria</taxon>
        <taxon>Bacillati</taxon>
        <taxon>Saganbacteria</taxon>
    </lineage>
</organism>
<accession>A0A1F4SU81</accession>
<dbReference type="STRING" id="1802579.A2310_05550"/>
<dbReference type="EMBL" id="MEUB01000013">
    <property type="protein sequence ID" value="OGC23992.1"/>
    <property type="molecule type" value="Genomic_DNA"/>
</dbReference>
<dbReference type="Proteomes" id="UP000178417">
    <property type="component" value="Unassembled WGS sequence"/>
</dbReference>
<proteinExistence type="predicted"/>
<comment type="caution">
    <text evidence="1">The sequence shown here is derived from an EMBL/GenBank/DDBJ whole genome shotgun (WGS) entry which is preliminary data.</text>
</comment>
<evidence type="ECO:0000313" key="2">
    <source>
        <dbReference type="Proteomes" id="UP000178417"/>
    </source>
</evidence>
<evidence type="ECO:0000313" key="1">
    <source>
        <dbReference type="EMBL" id="OGC23992.1"/>
    </source>
</evidence>